<evidence type="ECO:0000313" key="2">
    <source>
        <dbReference type="Proteomes" id="UP000027850"/>
    </source>
</evidence>
<comment type="caution">
    <text evidence="1">The sequence shown here is derived from an EMBL/GenBank/DDBJ whole genome shotgun (WGS) entry which is preliminary data.</text>
</comment>
<protein>
    <submittedName>
        <fullName evidence="1">MG2 domain protein</fullName>
    </submittedName>
</protein>
<organism evidence="1 2">
    <name type="scientific">Parabacteroides distasonis str. 3776 D15 i</name>
    <dbReference type="NCBI Taxonomy" id="1339342"/>
    <lineage>
        <taxon>Bacteria</taxon>
        <taxon>Pseudomonadati</taxon>
        <taxon>Bacteroidota</taxon>
        <taxon>Bacteroidia</taxon>
        <taxon>Bacteroidales</taxon>
        <taxon>Tannerellaceae</taxon>
        <taxon>Parabacteroides</taxon>
    </lineage>
</organism>
<accession>A0AB34LGH2</accession>
<dbReference type="AlphaFoldDB" id="A0AB34LGH2"/>
<name>A0AB34LGH2_PARDI</name>
<gene>
    <name evidence="1" type="ORF">M091_0619</name>
</gene>
<reference evidence="1 2" key="1">
    <citation type="submission" date="2014-04" db="EMBL/GenBank/DDBJ databases">
        <authorList>
            <person name="Sears C."/>
            <person name="Carroll K."/>
            <person name="Sack B.R."/>
            <person name="Qadri F."/>
            <person name="Myers L.L."/>
            <person name="Chung G.-T."/>
            <person name="Escheverria P."/>
            <person name="Fraser C.M."/>
            <person name="Sadzewicz L."/>
            <person name="Shefchek K.A."/>
            <person name="Tallon L."/>
            <person name="Das S.P."/>
            <person name="Daugherty S."/>
            <person name="Mongodin E.F."/>
        </authorList>
    </citation>
    <scope>NUCLEOTIDE SEQUENCE [LARGE SCALE GENOMIC DNA]</scope>
    <source>
        <strain evidence="1 2">3776 D15 i</strain>
    </source>
</reference>
<dbReference type="RefSeq" id="WP_232428568.1">
    <property type="nucleotide sequence ID" value="NZ_JNHK01000088.1"/>
</dbReference>
<proteinExistence type="predicted"/>
<sequence>MKKSMIKQWILSLLCLLWAGQTLLAGELRERVYLQTDKQFYLSGELVWMKFIATDLDQRLSDVSKVGYVELLDSASAVVQARLVLEKGVGNGCLQLPSTLPTGNYRLVAYTRYMRNEGEEVFFEKPLTVVNTFVTNEALLTDTLLPAYSFTRREGTVSVSPDRIL</sequence>
<dbReference type="Proteomes" id="UP000027850">
    <property type="component" value="Unassembled WGS sequence"/>
</dbReference>
<evidence type="ECO:0000313" key="1">
    <source>
        <dbReference type="EMBL" id="KDS37517.1"/>
    </source>
</evidence>
<dbReference type="EMBL" id="JNHK01000088">
    <property type="protein sequence ID" value="KDS37517.1"/>
    <property type="molecule type" value="Genomic_DNA"/>
</dbReference>
<dbReference type="Gene3D" id="2.60.40.1930">
    <property type="match status" value="1"/>
</dbReference>